<organism evidence="2 3">
    <name type="scientific">Genlisea aurea</name>
    <dbReference type="NCBI Taxonomy" id="192259"/>
    <lineage>
        <taxon>Eukaryota</taxon>
        <taxon>Viridiplantae</taxon>
        <taxon>Streptophyta</taxon>
        <taxon>Embryophyta</taxon>
        <taxon>Tracheophyta</taxon>
        <taxon>Spermatophyta</taxon>
        <taxon>Magnoliopsida</taxon>
        <taxon>eudicotyledons</taxon>
        <taxon>Gunneridae</taxon>
        <taxon>Pentapetalae</taxon>
        <taxon>asterids</taxon>
        <taxon>lamiids</taxon>
        <taxon>Lamiales</taxon>
        <taxon>Lentibulariaceae</taxon>
        <taxon>Genlisea</taxon>
    </lineage>
</organism>
<keyword evidence="3" id="KW-1185">Reference proteome</keyword>
<dbReference type="GO" id="GO:0070628">
    <property type="term" value="F:proteasome binding"/>
    <property type="evidence" value="ECO:0007669"/>
    <property type="project" value="TreeGrafter"/>
</dbReference>
<dbReference type="OrthoDB" id="1894077at2759"/>
<feature type="non-terminal residue" evidence="2">
    <location>
        <position position="182"/>
    </location>
</feature>
<proteinExistence type="predicted"/>
<evidence type="ECO:0000259" key="1">
    <source>
        <dbReference type="PROSITE" id="PS50053"/>
    </source>
</evidence>
<dbReference type="Pfam" id="PF00240">
    <property type="entry name" value="ubiquitin"/>
    <property type="match status" value="2"/>
</dbReference>
<comment type="caution">
    <text evidence="2">The sequence shown here is derived from an EMBL/GenBank/DDBJ whole genome shotgun (WGS) entry which is preliminary data.</text>
</comment>
<dbReference type="Proteomes" id="UP000015453">
    <property type="component" value="Unassembled WGS sequence"/>
</dbReference>
<dbReference type="GO" id="GO:0043161">
    <property type="term" value="P:proteasome-mediated ubiquitin-dependent protein catabolic process"/>
    <property type="evidence" value="ECO:0007669"/>
    <property type="project" value="TreeGrafter"/>
</dbReference>
<sequence>SPLFLDSRFRFLCWRIQMQIVVRPTKKGPLTVQVRSTDTIADVKRKIKEAGGTPTTTSHYYLSHAETTLDQDDRTIASYGIKNGDEIFVFILPQRLPPAKIQIFIRILGGATTALDINPLNTVADVKKKMRKKLKYLPEDCWMSLNGRVLVDHVIISDYYIRSGYTIVVHPPIRGGMQIFVK</sequence>
<dbReference type="GO" id="GO:0005654">
    <property type="term" value="C:nucleoplasm"/>
    <property type="evidence" value="ECO:0007669"/>
    <property type="project" value="TreeGrafter"/>
</dbReference>
<dbReference type="PROSITE" id="PS50053">
    <property type="entry name" value="UBIQUITIN_2"/>
    <property type="match status" value="2"/>
</dbReference>
<dbReference type="GO" id="GO:0031593">
    <property type="term" value="F:polyubiquitin modification-dependent protein binding"/>
    <property type="evidence" value="ECO:0007669"/>
    <property type="project" value="TreeGrafter"/>
</dbReference>
<dbReference type="SMART" id="SM00213">
    <property type="entry name" value="UBQ"/>
    <property type="match status" value="2"/>
</dbReference>
<evidence type="ECO:0000313" key="2">
    <source>
        <dbReference type="EMBL" id="EPS69613.1"/>
    </source>
</evidence>
<dbReference type="GO" id="GO:0043130">
    <property type="term" value="F:ubiquitin binding"/>
    <property type="evidence" value="ECO:0007669"/>
    <property type="project" value="TreeGrafter"/>
</dbReference>
<dbReference type="PANTHER" id="PTHR10621">
    <property type="entry name" value="UV EXCISION REPAIR PROTEIN RAD23"/>
    <property type="match status" value="1"/>
</dbReference>
<gene>
    <name evidence="2" type="ORF">M569_05156</name>
</gene>
<accession>S8E1R4</accession>
<feature type="non-terminal residue" evidence="2">
    <location>
        <position position="1"/>
    </location>
</feature>
<feature type="domain" description="Ubiquitin-like" evidence="1">
    <location>
        <begin position="101"/>
        <end position="176"/>
    </location>
</feature>
<dbReference type="InterPro" id="IPR000626">
    <property type="entry name" value="Ubiquitin-like_dom"/>
</dbReference>
<name>S8E1R4_9LAMI</name>
<dbReference type="PANTHER" id="PTHR10621:SF0">
    <property type="entry name" value="UV EXCISION REPAIR PROTEIN RAD23"/>
    <property type="match status" value="1"/>
</dbReference>
<dbReference type="AlphaFoldDB" id="S8E1R4"/>
<dbReference type="CDD" id="cd17039">
    <property type="entry name" value="Ubl_ubiquitin_like"/>
    <property type="match status" value="2"/>
</dbReference>
<dbReference type="Gene3D" id="3.10.20.90">
    <property type="entry name" value="Phosphatidylinositol 3-kinase Catalytic Subunit, Chain A, domain 1"/>
    <property type="match status" value="2"/>
</dbReference>
<dbReference type="SUPFAM" id="SSF54236">
    <property type="entry name" value="Ubiquitin-like"/>
    <property type="match status" value="2"/>
</dbReference>
<evidence type="ECO:0000313" key="3">
    <source>
        <dbReference type="Proteomes" id="UP000015453"/>
    </source>
</evidence>
<feature type="domain" description="Ubiquitin-like" evidence="1">
    <location>
        <begin position="18"/>
        <end position="89"/>
    </location>
</feature>
<reference evidence="2 3" key="1">
    <citation type="journal article" date="2013" name="BMC Genomics">
        <title>The miniature genome of a carnivorous plant Genlisea aurea contains a low number of genes and short non-coding sequences.</title>
        <authorList>
            <person name="Leushkin E.V."/>
            <person name="Sutormin R.A."/>
            <person name="Nabieva E.R."/>
            <person name="Penin A.A."/>
            <person name="Kondrashov A.S."/>
            <person name="Logacheva M.D."/>
        </authorList>
    </citation>
    <scope>NUCLEOTIDE SEQUENCE [LARGE SCALE GENOMIC DNA]</scope>
</reference>
<dbReference type="EMBL" id="AUSU01002047">
    <property type="protein sequence ID" value="EPS69613.1"/>
    <property type="molecule type" value="Genomic_DNA"/>
</dbReference>
<protein>
    <recommendedName>
        <fullName evidence="1">Ubiquitin-like domain-containing protein</fullName>
    </recommendedName>
</protein>
<dbReference type="GO" id="GO:0005829">
    <property type="term" value="C:cytosol"/>
    <property type="evidence" value="ECO:0007669"/>
    <property type="project" value="TreeGrafter"/>
</dbReference>
<dbReference type="InterPro" id="IPR029071">
    <property type="entry name" value="Ubiquitin-like_domsf"/>
</dbReference>